<proteinExistence type="predicted"/>
<sequence length="176" mass="20780">MQLQSSFEELFNMIGRPEYALITRVRKEQNHRFLKATESVQKTGADLTKWAKQQETKADLTALFTPRQPPMPSSEAQQLMEEWNEDLEAMEALVLEGKKFVRLPEEELGTFYSTDCYVFLCRYWMPQDDVDNLVPVDEMDDFQWVCYFWQGRDASNMGWLTFTFYITKEIQGIVSR</sequence>
<dbReference type="PANTHER" id="PTHR11977">
    <property type="entry name" value="VILLIN"/>
    <property type="match status" value="1"/>
</dbReference>
<dbReference type="EMBL" id="JAPWTJ010000004">
    <property type="protein sequence ID" value="KAJ8986050.1"/>
    <property type="molecule type" value="Genomic_DNA"/>
</dbReference>
<dbReference type="SUPFAM" id="SSF55753">
    <property type="entry name" value="Actin depolymerizing proteins"/>
    <property type="match status" value="1"/>
</dbReference>
<gene>
    <name evidence="2" type="ORF">NQ317_013936</name>
</gene>
<dbReference type="InterPro" id="IPR029006">
    <property type="entry name" value="ADF-H/Gelsolin-like_dom_sf"/>
</dbReference>
<dbReference type="Gene3D" id="3.40.20.10">
    <property type="entry name" value="Severin"/>
    <property type="match status" value="1"/>
</dbReference>
<dbReference type="PANTHER" id="PTHR11977:SF51">
    <property type="entry name" value="PROTEIN FLIGHTLESS-1 HOMOLOG"/>
    <property type="match status" value="1"/>
</dbReference>
<organism evidence="2 3">
    <name type="scientific">Molorchus minor</name>
    <dbReference type="NCBI Taxonomy" id="1323400"/>
    <lineage>
        <taxon>Eukaryota</taxon>
        <taxon>Metazoa</taxon>
        <taxon>Ecdysozoa</taxon>
        <taxon>Arthropoda</taxon>
        <taxon>Hexapoda</taxon>
        <taxon>Insecta</taxon>
        <taxon>Pterygota</taxon>
        <taxon>Neoptera</taxon>
        <taxon>Endopterygota</taxon>
        <taxon>Coleoptera</taxon>
        <taxon>Polyphaga</taxon>
        <taxon>Cucujiformia</taxon>
        <taxon>Chrysomeloidea</taxon>
        <taxon>Cerambycidae</taxon>
        <taxon>Lamiinae</taxon>
        <taxon>Monochamini</taxon>
        <taxon>Molorchus</taxon>
    </lineage>
</organism>
<evidence type="ECO:0000313" key="2">
    <source>
        <dbReference type="EMBL" id="KAJ8986050.1"/>
    </source>
</evidence>
<dbReference type="InterPro" id="IPR007122">
    <property type="entry name" value="Villin/Gelsolin"/>
</dbReference>
<protein>
    <submittedName>
        <fullName evidence="2">Uncharacterized protein</fullName>
    </submittedName>
</protein>
<evidence type="ECO:0000313" key="3">
    <source>
        <dbReference type="Proteomes" id="UP001162164"/>
    </source>
</evidence>
<keyword evidence="1" id="KW-0677">Repeat</keyword>
<accession>A0ABQ9K627</accession>
<comment type="caution">
    <text evidence="2">The sequence shown here is derived from an EMBL/GenBank/DDBJ whole genome shotgun (WGS) entry which is preliminary data.</text>
</comment>
<reference evidence="2" key="1">
    <citation type="journal article" date="2023" name="Insect Mol. Biol.">
        <title>Genome sequencing provides insights into the evolution of gene families encoding plant cell wall-degrading enzymes in longhorned beetles.</title>
        <authorList>
            <person name="Shin N.R."/>
            <person name="Okamura Y."/>
            <person name="Kirsch R."/>
            <person name="Pauchet Y."/>
        </authorList>
    </citation>
    <scope>NUCLEOTIDE SEQUENCE</scope>
    <source>
        <strain evidence="2">MMC_N1</strain>
    </source>
</reference>
<keyword evidence="3" id="KW-1185">Reference proteome</keyword>
<name>A0ABQ9K627_9CUCU</name>
<dbReference type="Proteomes" id="UP001162164">
    <property type="component" value="Unassembled WGS sequence"/>
</dbReference>
<evidence type="ECO:0000256" key="1">
    <source>
        <dbReference type="ARBA" id="ARBA00022737"/>
    </source>
</evidence>